<dbReference type="Proteomes" id="UP000092154">
    <property type="component" value="Unassembled WGS sequence"/>
</dbReference>
<organism evidence="2 3">
    <name type="scientific">Rhizopogon vinicolor AM-OR11-026</name>
    <dbReference type="NCBI Taxonomy" id="1314800"/>
    <lineage>
        <taxon>Eukaryota</taxon>
        <taxon>Fungi</taxon>
        <taxon>Dikarya</taxon>
        <taxon>Basidiomycota</taxon>
        <taxon>Agaricomycotina</taxon>
        <taxon>Agaricomycetes</taxon>
        <taxon>Agaricomycetidae</taxon>
        <taxon>Boletales</taxon>
        <taxon>Suillineae</taxon>
        <taxon>Rhizopogonaceae</taxon>
        <taxon>Rhizopogon</taxon>
    </lineage>
</organism>
<keyword evidence="3" id="KW-1185">Reference proteome</keyword>
<evidence type="ECO:0000313" key="3">
    <source>
        <dbReference type="Proteomes" id="UP000092154"/>
    </source>
</evidence>
<dbReference type="InParanoid" id="A0A1B7MH60"/>
<gene>
    <name evidence="2" type="ORF">K503DRAFT_32127</name>
</gene>
<name>A0A1B7MH60_9AGAM</name>
<keyword evidence="1" id="KW-0732">Signal</keyword>
<proteinExistence type="predicted"/>
<feature type="signal peptide" evidence="1">
    <location>
        <begin position="1"/>
        <end position="19"/>
    </location>
</feature>
<reference evidence="2 3" key="1">
    <citation type="submission" date="2016-06" db="EMBL/GenBank/DDBJ databases">
        <title>Comparative genomics of the ectomycorrhizal sister species Rhizopogon vinicolor and Rhizopogon vesiculosus (Basidiomycota: Boletales) reveals a divergence of the mating type B locus.</title>
        <authorList>
            <consortium name="DOE Joint Genome Institute"/>
            <person name="Mujic A.B."/>
            <person name="Kuo A."/>
            <person name="Tritt A."/>
            <person name="Lipzen A."/>
            <person name="Chen C."/>
            <person name="Johnson J."/>
            <person name="Sharma A."/>
            <person name="Barry K."/>
            <person name="Grigoriev I.V."/>
            <person name="Spatafora J.W."/>
        </authorList>
    </citation>
    <scope>NUCLEOTIDE SEQUENCE [LARGE SCALE GENOMIC DNA]</scope>
    <source>
        <strain evidence="2 3">AM-OR11-026</strain>
    </source>
</reference>
<evidence type="ECO:0000256" key="1">
    <source>
        <dbReference type="SAM" id="SignalP"/>
    </source>
</evidence>
<dbReference type="EMBL" id="KV449179">
    <property type="protein sequence ID" value="OAX31941.1"/>
    <property type="molecule type" value="Genomic_DNA"/>
</dbReference>
<accession>A0A1B7MH60</accession>
<evidence type="ECO:0000313" key="2">
    <source>
        <dbReference type="EMBL" id="OAX31941.1"/>
    </source>
</evidence>
<protein>
    <submittedName>
        <fullName evidence="2">Uncharacterized protein</fullName>
    </submittedName>
</protein>
<sequence length="114" mass="12481">MVWIASMTMNAALTIIVITLNNTACPALCSRRLSWQPDPHVTSLLNRSGSCFGTISLLLAKDRWTGGSDIQYDTIPATLVVGLISYYFPLFAGSDLGKRIKIKEGGDNLSFNKR</sequence>
<feature type="chain" id="PRO_5008597311" evidence="1">
    <location>
        <begin position="20"/>
        <end position="114"/>
    </location>
</feature>
<dbReference type="AlphaFoldDB" id="A0A1B7MH60"/>